<organism evidence="7 8">
    <name type="scientific">Pseudonocardia eucalypti</name>
    <dbReference type="NCBI Taxonomy" id="648755"/>
    <lineage>
        <taxon>Bacteria</taxon>
        <taxon>Bacillati</taxon>
        <taxon>Actinomycetota</taxon>
        <taxon>Actinomycetes</taxon>
        <taxon>Pseudonocardiales</taxon>
        <taxon>Pseudonocardiaceae</taxon>
        <taxon>Pseudonocardia</taxon>
    </lineage>
</organism>
<evidence type="ECO:0000313" key="7">
    <source>
        <dbReference type="EMBL" id="GAA5151187.1"/>
    </source>
</evidence>
<keyword evidence="3" id="KW-0479">Metal-binding</keyword>
<dbReference type="PROSITE" id="PS51332">
    <property type="entry name" value="B12_BINDING"/>
    <property type="match status" value="1"/>
</dbReference>
<keyword evidence="2" id="KW-0846">Cobalamin</keyword>
<dbReference type="Pfam" id="PF02310">
    <property type="entry name" value="B12-binding"/>
    <property type="match status" value="1"/>
</dbReference>
<dbReference type="PANTHER" id="PTHR48101:SF1">
    <property type="entry name" value="METHYLMALONYL-COA MUTASE, LARGE SUBUNIT"/>
    <property type="match status" value="1"/>
</dbReference>
<accession>A0ABP9PRU7</accession>
<evidence type="ECO:0000259" key="6">
    <source>
        <dbReference type="PROSITE" id="PS51332"/>
    </source>
</evidence>
<comment type="cofactor">
    <cofactor evidence="1">
        <name>adenosylcob(III)alamin</name>
        <dbReference type="ChEBI" id="CHEBI:18408"/>
    </cofactor>
</comment>
<evidence type="ECO:0000256" key="4">
    <source>
        <dbReference type="ARBA" id="ARBA00023235"/>
    </source>
</evidence>
<dbReference type="InterPro" id="IPR006159">
    <property type="entry name" value="Acid_CoA_mut_C"/>
</dbReference>
<dbReference type="SUPFAM" id="SSF52242">
    <property type="entry name" value="Cobalamin (vitamin B12)-binding domain"/>
    <property type="match status" value="1"/>
</dbReference>
<feature type="domain" description="B12-binding" evidence="6">
    <location>
        <begin position="2"/>
        <end position="130"/>
    </location>
</feature>
<evidence type="ECO:0000313" key="8">
    <source>
        <dbReference type="Proteomes" id="UP001428817"/>
    </source>
</evidence>
<dbReference type="RefSeq" id="WP_221498520.1">
    <property type="nucleotide sequence ID" value="NZ_BAABJP010000007.1"/>
</dbReference>
<reference evidence="8" key="1">
    <citation type="journal article" date="2019" name="Int. J. Syst. Evol. Microbiol.">
        <title>The Global Catalogue of Microorganisms (GCM) 10K type strain sequencing project: providing services to taxonomists for standard genome sequencing and annotation.</title>
        <authorList>
            <consortium name="The Broad Institute Genomics Platform"/>
            <consortium name="The Broad Institute Genome Sequencing Center for Infectious Disease"/>
            <person name="Wu L."/>
            <person name="Ma J."/>
        </authorList>
    </citation>
    <scope>NUCLEOTIDE SEQUENCE [LARGE SCALE GENOMIC DNA]</scope>
    <source>
        <strain evidence="8">JCM 18303</strain>
    </source>
</reference>
<comment type="caution">
    <text evidence="7">The sequence shown here is derived from an EMBL/GenBank/DDBJ whole genome shotgun (WGS) entry which is preliminary data.</text>
</comment>
<dbReference type="InterPro" id="IPR036724">
    <property type="entry name" value="Cobalamin-bd_sf"/>
</dbReference>
<dbReference type="Proteomes" id="UP001428817">
    <property type="component" value="Unassembled WGS sequence"/>
</dbReference>
<keyword evidence="8" id="KW-1185">Reference proteome</keyword>
<evidence type="ECO:0000256" key="1">
    <source>
        <dbReference type="ARBA" id="ARBA00001922"/>
    </source>
</evidence>
<protein>
    <submittedName>
        <fullName evidence="7">Cobalamin-dependent protein</fullName>
    </submittedName>
</protein>
<dbReference type="Gene3D" id="3.40.50.280">
    <property type="entry name" value="Cobalamin-binding domain"/>
    <property type="match status" value="1"/>
</dbReference>
<dbReference type="NCBIfam" id="TIGR00640">
    <property type="entry name" value="acid_CoA_mut_C"/>
    <property type="match status" value="1"/>
</dbReference>
<proteinExistence type="predicted"/>
<keyword evidence="5" id="KW-0170">Cobalt</keyword>
<dbReference type="PANTHER" id="PTHR48101">
    <property type="entry name" value="METHYLMALONYL-COA MUTASE, MITOCHONDRIAL-RELATED"/>
    <property type="match status" value="1"/>
</dbReference>
<gene>
    <name evidence="7" type="ORF">GCM10023321_17760</name>
</gene>
<evidence type="ECO:0000256" key="5">
    <source>
        <dbReference type="ARBA" id="ARBA00023285"/>
    </source>
</evidence>
<sequence>MTIRAVLGMLGADVHNKGLRTFARRLRDRGAEVIYLGDHNTAARLAGAAVAEDADVVGVSFGMASYLEHCQRLVAALREIGAEDIPVMVGGLIHRADADALHQVGVAGVFTPGHTMDEVVAWLEETTGKPLGNSRPASAGWHGS</sequence>
<name>A0ABP9PRU7_9PSEU</name>
<keyword evidence="4" id="KW-0413">Isomerase</keyword>
<evidence type="ECO:0000256" key="2">
    <source>
        <dbReference type="ARBA" id="ARBA00022628"/>
    </source>
</evidence>
<evidence type="ECO:0000256" key="3">
    <source>
        <dbReference type="ARBA" id="ARBA00022723"/>
    </source>
</evidence>
<dbReference type="InterPro" id="IPR006158">
    <property type="entry name" value="Cobalamin-bd"/>
</dbReference>
<dbReference type="EMBL" id="BAABJP010000007">
    <property type="protein sequence ID" value="GAA5151187.1"/>
    <property type="molecule type" value="Genomic_DNA"/>
</dbReference>